<dbReference type="AlphaFoldDB" id="A0A562RJJ1"/>
<gene>
    <name evidence="1" type="ORF">LZ24_02519</name>
</gene>
<dbReference type="Pfam" id="PF09956">
    <property type="entry name" value="Phage_cement_2"/>
    <property type="match status" value="1"/>
</dbReference>
<protein>
    <submittedName>
        <fullName evidence="1">Uncharacterized protein DUF2190</fullName>
    </submittedName>
</protein>
<comment type="caution">
    <text evidence="1">The sequence shown here is derived from an EMBL/GenBank/DDBJ whole genome shotgun (WGS) entry which is preliminary data.</text>
</comment>
<dbReference type="OrthoDB" id="9828602at2"/>
<name>A0A562RJJ1_9BACT</name>
<reference evidence="1 2" key="1">
    <citation type="submission" date="2019-07" db="EMBL/GenBank/DDBJ databases">
        <title>Genome sequencing of 100 strains of the haloalkaliphilic chemolithoautotrophic sulfur-oxidizing bacterium Thioalkalivibrio.</title>
        <authorList>
            <person name="Muyzer G."/>
        </authorList>
    </citation>
    <scope>NUCLEOTIDE SEQUENCE [LARGE SCALE GENOMIC DNA]</scope>
    <source>
        <strain evidence="1 2">ASO4-4</strain>
    </source>
</reference>
<evidence type="ECO:0000313" key="1">
    <source>
        <dbReference type="EMBL" id="TWI68546.1"/>
    </source>
</evidence>
<keyword evidence="2" id="KW-1185">Reference proteome</keyword>
<accession>A0A562RJJ1</accession>
<sequence>MSYVLGPRSYEVGIGGVESFRIVQFDGGKVVLNSAAGTPIGFATTYAAEGERVSVQHLGVDGTWELETAGALSALDLVFAADEGRIQALPSEAGTYRKIGIALNAAASAGEIIEVLPYDFHATVTVT</sequence>
<evidence type="ECO:0000313" key="2">
    <source>
        <dbReference type="Proteomes" id="UP000318307"/>
    </source>
</evidence>
<dbReference type="InterPro" id="IPR011231">
    <property type="entry name" value="Phage_VT1-Sakai_H0018"/>
</dbReference>
<dbReference type="Proteomes" id="UP000318307">
    <property type="component" value="Unassembled WGS sequence"/>
</dbReference>
<dbReference type="EMBL" id="VLLC01000021">
    <property type="protein sequence ID" value="TWI68546.1"/>
    <property type="molecule type" value="Genomic_DNA"/>
</dbReference>
<organism evidence="1 2">
    <name type="scientific">Desulfobotulus alkaliphilus</name>
    <dbReference type="NCBI Taxonomy" id="622671"/>
    <lineage>
        <taxon>Bacteria</taxon>
        <taxon>Pseudomonadati</taxon>
        <taxon>Thermodesulfobacteriota</taxon>
        <taxon>Desulfobacteria</taxon>
        <taxon>Desulfobacterales</taxon>
        <taxon>Desulfobacteraceae</taxon>
        <taxon>Desulfobotulus</taxon>
    </lineage>
</organism>
<proteinExistence type="predicted"/>
<dbReference type="RefSeq" id="WP_144685618.1">
    <property type="nucleotide sequence ID" value="NZ_VLLC01000021.1"/>
</dbReference>